<evidence type="ECO:0000313" key="1">
    <source>
        <dbReference type="EMBL" id="RDD60793.1"/>
    </source>
</evidence>
<organism evidence="1 2">
    <name type="scientific">Ferruginivarius sediminum</name>
    <dbReference type="NCBI Taxonomy" id="2661937"/>
    <lineage>
        <taxon>Bacteria</taxon>
        <taxon>Pseudomonadati</taxon>
        <taxon>Pseudomonadota</taxon>
        <taxon>Alphaproteobacteria</taxon>
        <taxon>Rhodospirillales</taxon>
        <taxon>Rhodospirillaceae</taxon>
        <taxon>Ferruginivarius</taxon>
    </lineage>
</organism>
<comment type="caution">
    <text evidence="1">The sequence shown here is derived from an EMBL/GenBank/DDBJ whole genome shotgun (WGS) entry which is preliminary data.</text>
</comment>
<evidence type="ECO:0000313" key="2">
    <source>
        <dbReference type="Proteomes" id="UP000253941"/>
    </source>
</evidence>
<dbReference type="Pfam" id="PF12616">
    <property type="entry name" value="DUF3775"/>
    <property type="match status" value="1"/>
</dbReference>
<accession>A0A369T641</accession>
<sequence length="150" mass="16481">MAEQPGTGGLAETDEAALDIDVTKVCYIVVKARELDAREDVVEPDYASNAADDQCRQVLEAYADDPVFDELKQAIDDLNWDEQCTVVALAWVGRGTYAKGDWAEALQAAQDEHTDNTSLYLLGMPLLADYLEEGLAAFDLSCEDFEMGHL</sequence>
<dbReference type="InterPro" id="IPR022254">
    <property type="entry name" value="DUF3775"/>
</dbReference>
<gene>
    <name evidence="1" type="ORF">DRB17_16490</name>
</gene>
<keyword evidence="2" id="KW-1185">Reference proteome</keyword>
<dbReference type="Proteomes" id="UP000253941">
    <property type="component" value="Unassembled WGS sequence"/>
</dbReference>
<dbReference type="EMBL" id="QPMH01000020">
    <property type="protein sequence ID" value="RDD60793.1"/>
    <property type="molecule type" value="Genomic_DNA"/>
</dbReference>
<reference evidence="1 2" key="1">
    <citation type="submission" date="2018-07" db="EMBL/GenBank/DDBJ databases">
        <title>Venubactetium sediminum gen. nov., sp. nov., isolated from a marine solar saltern.</title>
        <authorList>
            <person name="Wang S."/>
        </authorList>
    </citation>
    <scope>NUCLEOTIDE SEQUENCE [LARGE SCALE GENOMIC DNA]</scope>
    <source>
        <strain evidence="1 2">WD2A32</strain>
    </source>
</reference>
<proteinExistence type="predicted"/>
<name>A0A369T641_9PROT</name>
<dbReference type="AlphaFoldDB" id="A0A369T641"/>
<dbReference type="RefSeq" id="WP_114583321.1">
    <property type="nucleotide sequence ID" value="NZ_QPMH01000020.1"/>
</dbReference>
<protein>
    <submittedName>
        <fullName evidence="1">DUF3775 domain-containing protein</fullName>
    </submittedName>
</protein>